<keyword evidence="11" id="KW-1185">Reference proteome</keyword>
<keyword evidence="2" id="KW-0132">Cell division</keyword>
<evidence type="ECO:0000256" key="1">
    <source>
        <dbReference type="ARBA" id="ARBA00004266"/>
    </source>
</evidence>
<dbReference type="OrthoDB" id="416553at2759"/>
<gene>
    <name evidence="10" type="ORF">WICPIJ_001637</name>
</gene>
<keyword evidence="5" id="KW-0131">Cell cycle</keyword>
<feature type="domain" description="Septin-type G" evidence="9">
    <location>
        <begin position="40"/>
        <end position="316"/>
    </location>
</feature>
<feature type="compositionally biased region" description="Polar residues" evidence="8">
    <location>
        <begin position="347"/>
        <end position="359"/>
    </location>
</feature>
<dbReference type="InterPro" id="IPR027417">
    <property type="entry name" value="P-loop_NTPase"/>
</dbReference>
<evidence type="ECO:0000256" key="8">
    <source>
        <dbReference type="SAM" id="MobiDB-lite"/>
    </source>
</evidence>
<sequence>MSDVTSANPRTPAAPEPVQPSSYVGFDTITSQIEHRLLKRGFQFNVLVAGHSGLGKSTLVNSLFATDLVQSQGRKEAAALEDLLTKTTEISVTSHQLLENNVRLNINVIDTPGFGDHINNEKCVDPIIKYIKDQYSTHLRKELTANRERHIQDSRVHAVLYFIQPNNYGLKALDVIALKKLSEMVNVIPVIAKADALTLDERENFRRILQEEFKQLNLNLYPYDSEEYFPEEKALNDSIRSIIPFAIIGSNTLITGENGEVFRGRRTKWGNINIEDSNQSEFTYLRDFLTRTHLQDLIDSTAFVHYESFRSKQLTSLKEQVGHKEAANSGNSSNSSNSNNNASNPSTRAAQAPAQTFSQPAAPANNVPATFNPPQLPQQSTFHQTPIPLNVGGQGKSTSTTTGTGFNPAAPFSIPGIPNGFNAFPGMPVNQNNGNN</sequence>
<protein>
    <recommendedName>
        <fullName evidence="6">Cell division control protein 10</fullName>
    </recommendedName>
</protein>
<dbReference type="InterPro" id="IPR016491">
    <property type="entry name" value="Septin"/>
</dbReference>
<dbReference type="GO" id="GO:0005525">
    <property type="term" value="F:GTP binding"/>
    <property type="evidence" value="ECO:0007669"/>
    <property type="project" value="UniProtKB-KW"/>
</dbReference>
<evidence type="ECO:0000256" key="6">
    <source>
        <dbReference type="ARBA" id="ARBA00069702"/>
    </source>
</evidence>
<dbReference type="InterPro" id="IPR030379">
    <property type="entry name" value="G_SEPTIN_dom"/>
</dbReference>
<organism evidence="10 11">
    <name type="scientific">Wickerhamomyces pijperi</name>
    <name type="common">Yeast</name>
    <name type="synonym">Pichia pijperi</name>
    <dbReference type="NCBI Taxonomy" id="599730"/>
    <lineage>
        <taxon>Eukaryota</taxon>
        <taxon>Fungi</taxon>
        <taxon>Dikarya</taxon>
        <taxon>Ascomycota</taxon>
        <taxon>Saccharomycotina</taxon>
        <taxon>Saccharomycetes</taxon>
        <taxon>Phaffomycetales</taxon>
        <taxon>Wickerhamomycetaceae</taxon>
        <taxon>Wickerhamomyces</taxon>
    </lineage>
</organism>
<reference evidence="10" key="1">
    <citation type="journal article" date="2021" name="Open Biol.">
        <title>Shared evolutionary footprints suggest mitochondrial oxidative damage underlies multiple complex I losses in fungi.</title>
        <authorList>
            <person name="Schikora-Tamarit M.A."/>
            <person name="Marcet-Houben M."/>
            <person name="Nosek J."/>
            <person name="Gabaldon T."/>
        </authorList>
    </citation>
    <scope>NUCLEOTIDE SEQUENCE</scope>
    <source>
        <strain evidence="10">CBS2887</strain>
    </source>
</reference>
<dbReference type="GO" id="GO:0031105">
    <property type="term" value="C:septin complex"/>
    <property type="evidence" value="ECO:0007669"/>
    <property type="project" value="UniProtKB-ARBA"/>
</dbReference>
<dbReference type="GO" id="GO:0043934">
    <property type="term" value="P:sporulation"/>
    <property type="evidence" value="ECO:0007669"/>
    <property type="project" value="UniProtKB-ARBA"/>
</dbReference>
<feature type="compositionally biased region" description="Polar residues" evidence="8">
    <location>
        <begin position="367"/>
        <end position="384"/>
    </location>
</feature>
<evidence type="ECO:0000256" key="7">
    <source>
        <dbReference type="RuleBase" id="RU004560"/>
    </source>
</evidence>
<dbReference type="PROSITE" id="PS51719">
    <property type="entry name" value="G_SEPTIN"/>
    <property type="match status" value="1"/>
</dbReference>
<keyword evidence="3 7" id="KW-0547">Nucleotide-binding</keyword>
<dbReference type="AlphaFoldDB" id="A0A9P8QCV7"/>
<evidence type="ECO:0000256" key="5">
    <source>
        <dbReference type="ARBA" id="ARBA00023306"/>
    </source>
</evidence>
<evidence type="ECO:0000313" key="10">
    <source>
        <dbReference type="EMBL" id="KAH3687360.1"/>
    </source>
</evidence>
<feature type="region of interest" description="Disordered" evidence="8">
    <location>
        <begin position="317"/>
        <end position="403"/>
    </location>
</feature>
<dbReference type="Gene3D" id="3.40.50.300">
    <property type="entry name" value="P-loop containing nucleotide triphosphate hydrolases"/>
    <property type="match status" value="1"/>
</dbReference>
<comment type="similarity">
    <text evidence="7">Belongs to the TRAFAC class TrmE-Era-EngA-EngB-Septin-like GTPase superfamily. Septin GTPase family.</text>
</comment>
<keyword evidence="4 7" id="KW-0342">GTP-binding</keyword>
<dbReference type="GO" id="GO:0000144">
    <property type="term" value="C:cellular bud neck septin ring"/>
    <property type="evidence" value="ECO:0007669"/>
    <property type="project" value="UniProtKB-ARBA"/>
</dbReference>
<evidence type="ECO:0000313" key="11">
    <source>
        <dbReference type="Proteomes" id="UP000774326"/>
    </source>
</evidence>
<name>A0A9P8QCV7_WICPI</name>
<feature type="compositionally biased region" description="Low complexity" evidence="8">
    <location>
        <begin position="327"/>
        <end position="346"/>
    </location>
</feature>
<evidence type="ECO:0000256" key="4">
    <source>
        <dbReference type="ARBA" id="ARBA00023134"/>
    </source>
</evidence>
<dbReference type="GO" id="GO:0000921">
    <property type="term" value="P:septin ring assembly"/>
    <property type="evidence" value="ECO:0007669"/>
    <property type="project" value="UniProtKB-ARBA"/>
</dbReference>
<dbReference type="FunFam" id="3.40.50.300:FF:000260">
    <property type="entry name" value="Cell division control 10"/>
    <property type="match status" value="1"/>
</dbReference>
<dbReference type="PANTHER" id="PTHR18884">
    <property type="entry name" value="SEPTIN"/>
    <property type="match status" value="1"/>
</dbReference>
<dbReference type="CDD" id="cd01850">
    <property type="entry name" value="CDC_Septin"/>
    <property type="match status" value="1"/>
</dbReference>
<dbReference type="EMBL" id="JAEUBG010000861">
    <property type="protein sequence ID" value="KAH3687360.1"/>
    <property type="molecule type" value="Genomic_DNA"/>
</dbReference>
<feature type="region of interest" description="Disordered" evidence="8">
    <location>
        <begin position="1"/>
        <end position="20"/>
    </location>
</feature>
<dbReference type="Proteomes" id="UP000774326">
    <property type="component" value="Unassembled WGS sequence"/>
</dbReference>
<evidence type="ECO:0000256" key="3">
    <source>
        <dbReference type="ARBA" id="ARBA00022741"/>
    </source>
</evidence>
<proteinExistence type="inferred from homology"/>
<reference evidence="10" key="2">
    <citation type="submission" date="2021-01" db="EMBL/GenBank/DDBJ databases">
        <authorList>
            <person name="Schikora-Tamarit M.A."/>
        </authorList>
    </citation>
    <scope>NUCLEOTIDE SEQUENCE</scope>
    <source>
        <strain evidence="10">CBS2887</strain>
    </source>
</reference>
<evidence type="ECO:0000259" key="9">
    <source>
        <dbReference type="PROSITE" id="PS51719"/>
    </source>
</evidence>
<comment type="subcellular location">
    <subcellularLocation>
        <location evidence="1">Bud neck</location>
    </subcellularLocation>
</comment>
<accession>A0A9P8QCV7</accession>
<dbReference type="Pfam" id="PF00735">
    <property type="entry name" value="Septin"/>
    <property type="match status" value="1"/>
</dbReference>
<comment type="caution">
    <text evidence="10">The sequence shown here is derived from an EMBL/GenBank/DDBJ whole genome shotgun (WGS) entry which is preliminary data.</text>
</comment>
<dbReference type="SUPFAM" id="SSF52540">
    <property type="entry name" value="P-loop containing nucleoside triphosphate hydrolases"/>
    <property type="match status" value="1"/>
</dbReference>
<dbReference type="GO" id="GO:0051301">
    <property type="term" value="P:cell division"/>
    <property type="evidence" value="ECO:0007669"/>
    <property type="project" value="UniProtKB-KW"/>
</dbReference>
<evidence type="ECO:0000256" key="2">
    <source>
        <dbReference type="ARBA" id="ARBA00022618"/>
    </source>
</evidence>